<evidence type="ECO:0000256" key="9">
    <source>
        <dbReference type="ARBA" id="ARBA00022670"/>
    </source>
</evidence>
<keyword evidence="16" id="KW-0046">Antibiotic resistance</keyword>
<comment type="subcellular location">
    <subcellularLocation>
        <location evidence="2">Cell membrane</location>
    </subcellularLocation>
</comment>
<evidence type="ECO:0000256" key="13">
    <source>
        <dbReference type="ARBA" id="ARBA00022960"/>
    </source>
</evidence>
<evidence type="ECO:0000256" key="2">
    <source>
        <dbReference type="ARBA" id="ARBA00004236"/>
    </source>
</evidence>
<dbReference type="GO" id="GO:0046677">
    <property type="term" value="P:response to antibiotic"/>
    <property type="evidence" value="ECO:0007669"/>
    <property type="project" value="UniProtKB-UniRule"/>
</dbReference>
<evidence type="ECO:0000256" key="10">
    <source>
        <dbReference type="ARBA" id="ARBA00022676"/>
    </source>
</evidence>
<dbReference type="Gene3D" id="3.40.710.10">
    <property type="entry name" value="DD-peptidase/beta-lactamase superfamily"/>
    <property type="match status" value="1"/>
</dbReference>
<evidence type="ECO:0000256" key="23">
    <source>
        <dbReference type="PIRNR" id="PIRNR002799"/>
    </source>
</evidence>
<keyword evidence="12" id="KW-0378">Hydrolase</keyword>
<keyword evidence="25" id="KW-1133">Transmembrane helix</keyword>
<evidence type="ECO:0000313" key="30">
    <source>
        <dbReference type="Proteomes" id="UP000652567"/>
    </source>
</evidence>
<comment type="similarity">
    <text evidence="5 23">In the N-terminal section; belongs to the glycosyltransferase 51 family.</text>
</comment>
<evidence type="ECO:0000256" key="16">
    <source>
        <dbReference type="ARBA" id="ARBA00023251"/>
    </source>
</evidence>
<evidence type="ECO:0000256" key="4">
    <source>
        <dbReference type="ARBA" id="ARBA00007090"/>
    </source>
</evidence>
<keyword evidence="14 23" id="KW-0573">Peptidoglycan synthesis</keyword>
<feature type="transmembrane region" description="Helical" evidence="25">
    <location>
        <begin position="21"/>
        <end position="47"/>
    </location>
</feature>
<dbReference type="GO" id="GO:0071555">
    <property type="term" value="P:cell wall organization"/>
    <property type="evidence" value="ECO:0007669"/>
    <property type="project" value="UniProtKB-UniRule"/>
</dbReference>
<keyword evidence="10 23" id="KW-0328">Glycosyltransferase</keyword>
<dbReference type="Pfam" id="PF00905">
    <property type="entry name" value="Transpeptidase"/>
    <property type="match status" value="1"/>
</dbReference>
<gene>
    <name evidence="29" type="primary">mrcB</name>
    <name evidence="29" type="ORF">C4F51_03995</name>
</gene>
<dbReference type="GO" id="GO:0008658">
    <property type="term" value="F:penicillin binding"/>
    <property type="evidence" value="ECO:0007669"/>
    <property type="project" value="UniProtKB-UniRule"/>
</dbReference>
<dbReference type="PANTHER" id="PTHR32282:SF11">
    <property type="entry name" value="PENICILLIN-BINDING PROTEIN 1B"/>
    <property type="match status" value="1"/>
</dbReference>
<keyword evidence="13 23" id="KW-0133">Cell shape</keyword>
<feature type="active site" description="Proton donor; for transglycosylase activity" evidence="24">
    <location>
        <position position="198"/>
    </location>
</feature>
<feature type="domain" description="Glycosyl transferase family 51" evidence="27">
    <location>
        <begin position="174"/>
        <end position="345"/>
    </location>
</feature>
<keyword evidence="15 25" id="KW-0472">Membrane</keyword>
<organism evidence="29 30">
    <name type="scientific">Cellvibrio polysaccharolyticus</name>
    <dbReference type="NCBI Taxonomy" id="2082724"/>
    <lineage>
        <taxon>Bacteria</taxon>
        <taxon>Pseudomonadati</taxon>
        <taxon>Pseudomonadota</taxon>
        <taxon>Gammaproteobacteria</taxon>
        <taxon>Cellvibrionales</taxon>
        <taxon>Cellvibrionaceae</taxon>
        <taxon>Cellvibrio</taxon>
    </lineage>
</organism>
<comment type="similarity">
    <text evidence="4 23">In the C-terminal section; belongs to the transpeptidase family.</text>
</comment>
<dbReference type="EMBL" id="PRDL01000001">
    <property type="protein sequence ID" value="MBE8716345.1"/>
    <property type="molecule type" value="Genomic_DNA"/>
</dbReference>
<dbReference type="GO" id="GO:0009002">
    <property type="term" value="F:serine-type D-Ala-D-Ala carboxypeptidase activity"/>
    <property type="evidence" value="ECO:0007669"/>
    <property type="project" value="UniProtKB-EC"/>
</dbReference>
<dbReference type="PIRSF" id="PIRSF002799">
    <property type="entry name" value="PBP_1b"/>
    <property type="match status" value="1"/>
</dbReference>
<evidence type="ECO:0000256" key="20">
    <source>
        <dbReference type="ARBA" id="ARBA00034000"/>
    </source>
</evidence>
<evidence type="ECO:0000259" key="26">
    <source>
        <dbReference type="Pfam" id="PF00905"/>
    </source>
</evidence>
<dbReference type="Pfam" id="PF00912">
    <property type="entry name" value="Transgly"/>
    <property type="match status" value="1"/>
</dbReference>
<evidence type="ECO:0000259" key="28">
    <source>
        <dbReference type="Pfam" id="PF14814"/>
    </source>
</evidence>
<feature type="domain" description="Bifunctional transglycosylase second" evidence="28">
    <location>
        <begin position="74"/>
        <end position="162"/>
    </location>
</feature>
<accession>A0A928V361</accession>
<evidence type="ECO:0000256" key="21">
    <source>
        <dbReference type="ARBA" id="ARBA00049902"/>
    </source>
</evidence>
<keyword evidence="8" id="KW-0121">Carboxypeptidase</keyword>
<keyword evidence="18 23" id="KW-0961">Cell wall biogenesis/degradation</keyword>
<comment type="catalytic activity">
    <reaction evidence="21">
        <text>[GlcNAc-(1-&gt;4)-Mur2Ac(oyl-L-Ala-gamma-D-Glu-L-Lys-D-Ala-D-Ala)](n)-di-trans,octa-cis-undecaprenyl diphosphate + beta-D-GlcNAc-(1-&gt;4)-Mur2Ac(oyl-L-Ala-gamma-D-Glu-L-Lys-D-Ala-D-Ala)-di-trans,octa-cis-undecaprenyl diphosphate = [GlcNAc-(1-&gt;4)-Mur2Ac(oyl-L-Ala-gamma-D-Glu-L-Lys-D-Ala-D-Ala)](n+1)-di-trans,octa-cis-undecaprenyl diphosphate + di-trans,octa-cis-undecaprenyl diphosphate + H(+)</text>
        <dbReference type="Rhea" id="RHEA:23708"/>
        <dbReference type="Rhea" id="RHEA-COMP:9602"/>
        <dbReference type="Rhea" id="RHEA-COMP:9603"/>
        <dbReference type="ChEBI" id="CHEBI:15378"/>
        <dbReference type="ChEBI" id="CHEBI:58405"/>
        <dbReference type="ChEBI" id="CHEBI:60033"/>
        <dbReference type="ChEBI" id="CHEBI:78435"/>
        <dbReference type="EC" id="2.4.99.28"/>
    </reaction>
</comment>
<dbReference type="GO" id="GO:0009252">
    <property type="term" value="P:peptidoglycan biosynthetic process"/>
    <property type="evidence" value="ECO:0007669"/>
    <property type="project" value="UniProtKB-UniRule"/>
</dbReference>
<dbReference type="RefSeq" id="WP_193907342.1">
    <property type="nucleotide sequence ID" value="NZ_PRDL01000001.1"/>
</dbReference>
<name>A0A928V361_9GAMM</name>
<dbReference type="InterPro" id="IPR012338">
    <property type="entry name" value="Beta-lactam/transpept-like"/>
</dbReference>
<sequence>MTKRRSLKRPAKKSSVKTPRHGWALVRLIAFYAVLLVVALLAIWTFFLDIQVREKFDGKKWALPARVYAQPLELYEGLSLTPALLEQELNTLGYRAVSNVSAAGQFSKRVLSTRDASYQIHSRGFDFWDKRDEPTRFNVVIAENTVTRLNDIAGAQIPLQRLEPEEIGGIYPANVQDRVLVKLNDLPPLLGETLLAVEDKNFLDHHGVSPLSILRAAWVNVREGDVVQGGSTLTQQLVKNFYLTRERHLRRKVQEAIMSVLLEVHYSKSEILETYINEVFLGQSGVRAIHGFGLASHHYFRQPLRELEPKKIALLIGLVKGPSYFNPWRSPERAKSRRDVVLGVMYQEHLIDEETYQQALKSPLGIVEDTNTSLVSYPAFVDLVKRQLQQDYQEEDLRSEGLRIFTSLSPGVQRQAEKALAEGVKTLQERHNTKELQGGIVVTSVGSGEVLAMVGNKQPRFEGFNRALDARRPIGSLVKPFVYLTALEQPQRYNLGSIISDEPISMKAGDGQQWEPRNFDRISHGDVPLWLALAKSYNQATARLGMDVGLKNVAATINAAGYEGRVPAVPALTLGSLDMTPFEVAGIYHTLAAEGVYTPLRAIREVLTATGEPLRRYPLQLQQRLSPQAAFQTQYAMQMVMKEGTGRSVMNRLPASLTLAGKTGTTNDQRDSWFAGFSGEHLATVWLGRDDNGATPLTGSSGALQVWAEFMRTLPTQSVNDFPPDGVSFEWFDNTSGNLGSELCPDVTRLPVREEYRPQHTVSCQSDSNGDGKRWWQRGWD</sequence>
<comment type="caution">
    <text evidence="29">The sequence shown here is derived from an EMBL/GenBank/DDBJ whole genome shotgun (WGS) entry which is preliminary data.</text>
</comment>
<keyword evidence="7" id="KW-1003">Cell membrane</keyword>
<evidence type="ECO:0000256" key="18">
    <source>
        <dbReference type="ARBA" id="ARBA00023316"/>
    </source>
</evidence>
<evidence type="ECO:0000256" key="24">
    <source>
        <dbReference type="PIRSR" id="PIRSR002799-1"/>
    </source>
</evidence>
<evidence type="ECO:0000256" key="15">
    <source>
        <dbReference type="ARBA" id="ARBA00023136"/>
    </source>
</evidence>
<dbReference type="SUPFAM" id="SSF53955">
    <property type="entry name" value="Lysozyme-like"/>
    <property type="match status" value="1"/>
</dbReference>
<evidence type="ECO:0000259" key="27">
    <source>
        <dbReference type="Pfam" id="PF00912"/>
    </source>
</evidence>
<keyword evidence="11 23" id="KW-0808">Transferase</keyword>
<evidence type="ECO:0000256" key="1">
    <source>
        <dbReference type="ARBA" id="ARBA00002624"/>
    </source>
</evidence>
<dbReference type="InterPro" id="IPR001460">
    <property type="entry name" value="PCN-bd_Tpept"/>
</dbReference>
<dbReference type="PANTHER" id="PTHR32282">
    <property type="entry name" value="BINDING PROTEIN TRANSPEPTIDASE, PUTATIVE-RELATED"/>
    <property type="match status" value="1"/>
</dbReference>
<dbReference type="GO" id="GO:0005886">
    <property type="term" value="C:plasma membrane"/>
    <property type="evidence" value="ECO:0007669"/>
    <property type="project" value="UniProtKB-SubCell"/>
</dbReference>
<dbReference type="InterPro" id="IPR011813">
    <property type="entry name" value="PBP_1b"/>
</dbReference>
<evidence type="ECO:0000256" key="17">
    <source>
        <dbReference type="ARBA" id="ARBA00023268"/>
    </source>
</evidence>
<dbReference type="GO" id="GO:0009274">
    <property type="term" value="C:peptidoglycan-based cell wall"/>
    <property type="evidence" value="ECO:0007669"/>
    <property type="project" value="UniProtKB-UniRule"/>
</dbReference>
<feature type="active site" description="Acyl-ester intermediate; for transpeptidase activity" evidence="24">
    <location>
        <position position="476"/>
    </location>
</feature>
<dbReference type="GO" id="GO:0008955">
    <property type="term" value="F:peptidoglycan glycosyltransferase activity"/>
    <property type="evidence" value="ECO:0007669"/>
    <property type="project" value="UniProtKB-UniRule"/>
</dbReference>
<dbReference type="GO" id="GO:0030288">
    <property type="term" value="C:outer membrane-bounded periplasmic space"/>
    <property type="evidence" value="ECO:0007669"/>
    <property type="project" value="TreeGrafter"/>
</dbReference>
<dbReference type="InterPro" id="IPR028166">
    <property type="entry name" value="UB2H"/>
</dbReference>
<dbReference type="GO" id="GO:0006508">
    <property type="term" value="P:proteolysis"/>
    <property type="evidence" value="ECO:0007669"/>
    <property type="project" value="UniProtKB-KW"/>
</dbReference>
<dbReference type="InterPro" id="IPR001264">
    <property type="entry name" value="Glyco_trans_51"/>
</dbReference>
<dbReference type="NCBIfam" id="TIGR02071">
    <property type="entry name" value="PBP_1b"/>
    <property type="match status" value="1"/>
</dbReference>
<evidence type="ECO:0000256" key="8">
    <source>
        <dbReference type="ARBA" id="ARBA00022645"/>
    </source>
</evidence>
<dbReference type="AlphaFoldDB" id="A0A928V361"/>
<dbReference type="Pfam" id="PF14814">
    <property type="entry name" value="UB2H"/>
    <property type="match status" value="1"/>
</dbReference>
<keyword evidence="17" id="KW-0511">Multifunctional enzyme</keyword>
<dbReference type="SUPFAM" id="SSF56601">
    <property type="entry name" value="beta-lactamase/transpeptidase-like"/>
    <property type="match status" value="1"/>
</dbReference>
<feature type="domain" description="Penicillin-binding protein transpeptidase" evidence="26">
    <location>
        <begin position="438"/>
        <end position="677"/>
    </location>
</feature>
<dbReference type="GO" id="GO:0008360">
    <property type="term" value="P:regulation of cell shape"/>
    <property type="evidence" value="ECO:0007669"/>
    <property type="project" value="UniProtKB-UniRule"/>
</dbReference>
<evidence type="ECO:0000256" key="14">
    <source>
        <dbReference type="ARBA" id="ARBA00022984"/>
    </source>
</evidence>
<evidence type="ECO:0000256" key="7">
    <source>
        <dbReference type="ARBA" id="ARBA00022475"/>
    </source>
</evidence>
<evidence type="ECO:0000256" key="3">
    <source>
        <dbReference type="ARBA" id="ARBA00004752"/>
    </source>
</evidence>
<evidence type="ECO:0000256" key="6">
    <source>
        <dbReference type="ARBA" id="ARBA00018637"/>
    </source>
</evidence>
<protein>
    <recommendedName>
        <fullName evidence="6 22">Penicillin-binding protein 1B</fullName>
        <shortName evidence="23">PBP-1b</shortName>
        <shortName evidence="23">PBP1b</shortName>
    </recommendedName>
    <alternativeName>
        <fullName evidence="19 23">Murein polymerase</fullName>
    </alternativeName>
</protein>
<evidence type="ECO:0000256" key="12">
    <source>
        <dbReference type="ARBA" id="ARBA00022801"/>
    </source>
</evidence>
<dbReference type="InterPro" id="IPR050396">
    <property type="entry name" value="Glycosyltr_51/Transpeptidase"/>
</dbReference>
<evidence type="ECO:0000256" key="25">
    <source>
        <dbReference type="SAM" id="Phobius"/>
    </source>
</evidence>
<dbReference type="InterPro" id="IPR023346">
    <property type="entry name" value="Lysozyme-like_dom_sf"/>
</dbReference>
<evidence type="ECO:0000313" key="29">
    <source>
        <dbReference type="EMBL" id="MBE8716345.1"/>
    </source>
</evidence>
<proteinExistence type="inferred from homology"/>
<evidence type="ECO:0000256" key="5">
    <source>
        <dbReference type="ARBA" id="ARBA00007739"/>
    </source>
</evidence>
<evidence type="ECO:0000256" key="22">
    <source>
        <dbReference type="NCBIfam" id="TIGR02071"/>
    </source>
</evidence>
<comment type="pathway">
    <text evidence="3 23">Cell wall biogenesis; peptidoglycan biosynthesis.</text>
</comment>
<keyword evidence="30" id="KW-1185">Reference proteome</keyword>
<dbReference type="Gene3D" id="3.30.2060.10">
    <property type="entry name" value="Penicillin-binding protein 1b domain"/>
    <property type="match status" value="1"/>
</dbReference>
<keyword evidence="9" id="KW-0645">Protease</keyword>
<keyword evidence="25" id="KW-0812">Transmembrane</keyword>
<evidence type="ECO:0000256" key="19">
    <source>
        <dbReference type="ARBA" id="ARBA00032454"/>
    </source>
</evidence>
<dbReference type="Gene3D" id="1.10.3810.10">
    <property type="entry name" value="Biosynthetic peptidoglycan transglycosylase-like"/>
    <property type="match status" value="1"/>
</dbReference>
<reference evidence="29" key="1">
    <citation type="submission" date="2018-07" db="EMBL/GenBank/DDBJ databases">
        <title>Genome assembly of strain Ka43.</title>
        <authorList>
            <person name="Kukolya J."/>
            <person name="Nagy I."/>
            <person name="Horvath B."/>
            <person name="Toth A."/>
        </authorList>
    </citation>
    <scope>NUCLEOTIDE SEQUENCE</scope>
    <source>
        <strain evidence="29">KB43</strain>
    </source>
</reference>
<dbReference type="InterPro" id="IPR036950">
    <property type="entry name" value="PBP_transglycosylase"/>
</dbReference>
<evidence type="ECO:0000256" key="11">
    <source>
        <dbReference type="ARBA" id="ARBA00022679"/>
    </source>
</evidence>
<comment type="function">
    <text evidence="1 23">Cell wall formation. Synthesis of cross-linked peptidoglycan from the lipid intermediates. The enzyme has a penicillin-insensitive transglycosylase N-terminal domain (formation of linear glycan strands) and a penicillin-sensitive transpeptidase C-terminal domain (cross-linking of the peptide subunits).</text>
</comment>
<dbReference type="Proteomes" id="UP000652567">
    <property type="component" value="Unassembled WGS sequence"/>
</dbReference>
<comment type="catalytic activity">
    <reaction evidence="20">
        <text>Preferential cleavage: (Ac)2-L-Lys-D-Ala-|-D-Ala. Also transpeptidation of peptidyl-alanyl moieties that are N-acyl substituents of D-alanine.</text>
        <dbReference type="EC" id="3.4.16.4"/>
    </reaction>
</comment>